<gene>
    <name evidence="2" type="ORF">M2319_000954</name>
</gene>
<proteinExistence type="predicted"/>
<sequence length="53" mass="5428">MTTFKKTLTALMLMVGLAMATTTFTTVTTTEAAAGPVKGLSSTGLGSGRIFGW</sequence>
<evidence type="ECO:0000313" key="2">
    <source>
        <dbReference type="EMBL" id="MCW2306635.1"/>
    </source>
</evidence>
<feature type="chain" id="PRO_5045446901" evidence="1">
    <location>
        <begin position="21"/>
        <end position="53"/>
    </location>
</feature>
<dbReference type="RefSeq" id="WP_264600296.1">
    <property type="nucleotide sequence ID" value="NZ_JAOQNS010000002.1"/>
</dbReference>
<evidence type="ECO:0000256" key="1">
    <source>
        <dbReference type="SAM" id="SignalP"/>
    </source>
</evidence>
<feature type="signal peptide" evidence="1">
    <location>
        <begin position="1"/>
        <end position="20"/>
    </location>
</feature>
<organism evidence="2 3">
    <name type="scientific">Rhodobium gokarnense</name>
    <dbReference type="NCBI Taxonomy" id="364296"/>
    <lineage>
        <taxon>Bacteria</taxon>
        <taxon>Pseudomonadati</taxon>
        <taxon>Pseudomonadota</taxon>
        <taxon>Alphaproteobacteria</taxon>
        <taxon>Hyphomicrobiales</taxon>
        <taxon>Rhodobiaceae</taxon>
        <taxon>Rhodobium</taxon>
    </lineage>
</organism>
<keyword evidence="3" id="KW-1185">Reference proteome</keyword>
<dbReference type="EMBL" id="JAOQNS010000002">
    <property type="protein sequence ID" value="MCW2306635.1"/>
    <property type="molecule type" value="Genomic_DNA"/>
</dbReference>
<accession>A0ABT3H8C1</accession>
<dbReference type="Proteomes" id="UP001209755">
    <property type="component" value="Unassembled WGS sequence"/>
</dbReference>
<protein>
    <submittedName>
        <fullName evidence="2">Uncharacterized protein</fullName>
    </submittedName>
</protein>
<name>A0ABT3H8C1_9HYPH</name>
<comment type="caution">
    <text evidence="2">The sequence shown here is derived from an EMBL/GenBank/DDBJ whole genome shotgun (WGS) entry which is preliminary data.</text>
</comment>
<evidence type="ECO:0000313" key="3">
    <source>
        <dbReference type="Proteomes" id="UP001209755"/>
    </source>
</evidence>
<keyword evidence="1" id="KW-0732">Signal</keyword>
<reference evidence="3" key="1">
    <citation type="submission" date="2023-07" db="EMBL/GenBank/DDBJ databases">
        <title>Genome sequencing of Purple Non-Sulfur Bacteria from various extreme environments.</title>
        <authorList>
            <person name="Mayer M."/>
        </authorList>
    </citation>
    <scope>NUCLEOTIDE SEQUENCE [LARGE SCALE GENOMIC DNA]</scope>
    <source>
        <strain evidence="3">DSM 17935</strain>
    </source>
</reference>